<feature type="coiled-coil region" evidence="7">
    <location>
        <begin position="417"/>
        <end position="473"/>
    </location>
</feature>
<keyword evidence="6" id="KW-0493">Microtubule</keyword>
<evidence type="ECO:0000256" key="6">
    <source>
        <dbReference type="RuleBase" id="RU000394"/>
    </source>
</evidence>
<dbReference type="PROSITE" id="PS00411">
    <property type="entry name" value="KINESIN_MOTOR_1"/>
    <property type="match status" value="1"/>
</dbReference>
<keyword evidence="4 6" id="KW-0505">Motor protein</keyword>
<evidence type="ECO:0000313" key="11">
    <source>
        <dbReference type="Proteomes" id="UP000078561"/>
    </source>
</evidence>
<evidence type="ECO:0000256" key="2">
    <source>
        <dbReference type="ARBA" id="ARBA00022840"/>
    </source>
</evidence>
<dbReference type="SUPFAM" id="SSF52540">
    <property type="entry name" value="P-loop containing nucleoside triphosphate hydrolases"/>
    <property type="match status" value="1"/>
</dbReference>
<evidence type="ECO:0000256" key="3">
    <source>
        <dbReference type="ARBA" id="ARBA00023054"/>
    </source>
</evidence>
<dbReference type="GO" id="GO:0003777">
    <property type="term" value="F:microtubule motor activity"/>
    <property type="evidence" value="ECO:0007669"/>
    <property type="project" value="InterPro"/>
</dbReference>
<keyword evidence="1 6" id="KW-0547">Nucleotide-binding</keyword>
<dbReference type="PANTHER" id="PTHR47968:SF75">
    <property type="entry name" value="CENTROMERE-ASSOCIATED PROTEIN E"/>
    <property type="match status" value="1"/>
</dbReference>
<dbReference type="EMBL" id="LT550270">
    <property type="protein sequence ID" value="SAL95263.1"/>
    <property type="molecule type" value="Genomic_DNA"/>
</dbReference>
<evidence type="ECO:0000256" key="7">
    <source>
        <dbReference type="SAM" id="Coils"/>
    </source>
</evidence>
<evidence type="ECO:0000256" key="5">
    <source>
        <dbReference type="PROSITE-ProRule" id="PRU00283"/>
    </source>
</evidence>
<dbReference type="PROSITE" id="PS50067">
    <property type="entry name" value="KINESIN_MOTOR_2"/>
    <property type="match status" value="1"/>
</dbReference>
<keyword evidence="11" id="KW-1185">Reference proteome</keyword>
<organism evidence="10">
    <name type="scientific">Absidia glauca</name>
    <name type="common">Pin mould</name>
    <dbReference type="NCBI Taxonomy" id="4829"/>
    <lineage>
        <taxon>Eukaryota</taxon>
        <taxon>Fungi</taxon>
        <taxon>Fungi incertae sedis</taxon>
        <taxon>Mucoromycota</taxon>
        <taxon>Mucoromycotina</taxon>
        <taxon>Mucoromycetes</taxon>
        <taxon>Mucorales</taxon>
        <taxon>Cunninghamellaceae</taxon>
        <taxon>Absidia</taxon>
    </lineage>
</organism>
<evidence type="ECO:0000256" key="1">
    <source>
        <dbReference type="ARBA" id="ARBA00022741"/>
    </source>
</evidence>
<dbReference type="PRINTS" id="PR00380">
    <property type="entry name" value="KINESINHEAVY"/>
</dbReference>
<gene>
    <name evidence="10" type="primary">ABSGL_00581.1 scaffold 832</name>
</gene>
<proteinExistence type="inferred from homology"/>
<dbReference type="InParanoid" id="A0A168KRH8"/>
<dbReference type="InterPro" id="IPR027640">
    <property type="entry name" value="Kinesin-like_fam"/>
</dbReference>
<dbReference type="STRING" id="4829.A0A168KRH8"/>
<name>A0A168KRH8_ABSGL</name>
<dbReference type="SMART" id="SM00129">
    <property type="entry name" value="KISc"/>
    <property type="match status" value="1"/>
</dbReference>
<dbReference type="AlphaFoldDB" id="A0A168KRH8"/>
<comment type="similarity">
    <text evidence="5 6">Belongs to the TRAFAC class myosin-kinesin ATPase superfamily. Kinesin family.</text>
</comment>
<dbReference type="OrthoDB" id="3176171at2759"/>
<evidence type="ECO:0000313" key="10">
    <source>
        <dbReference type="EMBL" id="SAL95263.1"/>
    </source>
</evidence>
<dbReference type="Pfam" id="PF00225">
    <property type="entry name" value="Kinesin"/>
    <property type="match status" value="1"/>
</dbReference>
<reference evidence="10" key="1">
    <citation type="submission" date="2016-04" db="EMBL/GenBank/DDBJ databases">
        <authorList>
            <person name="Evans L.H."/>
            <person name="Alamgir A."/>
            <person name="Owens N."/>
            <person name="Weber N.D."/>
            <person name="Virtaneva K."/>
            <person name="Barbian K."/>
            <person name="Babar A."/>
            <person name="Rosenke K."/>
        </authorList>
    </citation>
    <scope>NUCLEOTIDE SEQUENCE [LARGE SCALE GENOMIC DNA]</scope>
    <source>
        <strain evidence="10">CBS 101.48</strain>
    </source>
</reference>
<dbReference type="Gene3D" id="3.40.850.10">
    <property type="entry name" value="Kinesin motor domain"/>
    <property type="match status" value="1"/>
</dbReference>
<dbReference type="PANTHER" id="PTHR47968">
    <property type="entry name" value="CENTROMERE PROTEIN E"/>
    <property type="match status" value="1"/>
</dbReference>
<dbReference type="InterPro" id="IPR036961">
    <property type="entry name" value="Kinesin_motor_dom_sf"/>
</dbReference>
<evidence type="ECO:0000259" key="9">
    <source>
        <dbReference type="PROSITE" id="PS50067"/>
    </source>
</evidence>
<dbReference type="GO" id="GO:0005874">
    <property type="term" value="C:microtubule"/>
    <property type="evidence" value="ECO:0007669"/>
    <property type="project" value="UniProtKB-KW"/>
</dbReference>
<comment type="caution">
    <text evidence="5">Lacks conserved residue(s) required for the propagation of feature annotation.</text>
</comment>
<accession>A0A168KRH8</accession>
<protein>
    <recommendedName>
        <fullName evidence="6">Kinesin-like protein</fullName>
    </recommendedName>
</protein>
<dbReference type="InterPro" id="IPR001752">
    <property type="entry name" value="Kinesin_motor_dom"/>
</dbReference>
<evidence type="ECO:0000256" key="8">
    <source>
        <dbReference type="SAM" id="MobiDB-lite"/>
    </source>
</evidence>
<keyword evidence="2 6" id="KW-0067">ATP-binding</keyword>
<dbReference type="Proteomes" id="UP000078561">
    <property type="component" value="Unassembled WGS sequence"/>
</dbReference>
<sequence>MLHRHIAPDNTDTHFSTTASQTNINEGSLISPSSAQGPQPSTDMTENVHVAVRCRPLSYDERSYQTEKAWHVDPFRRKVQLTDSATTTRPSLQQEIHSQTNRSKNKVYHFDTVGYGSDNTGLYETSVKPLIGHAMDGYNDDGKRDNDCHAAYFLLWLTCLLLSICVMQMGTDYEPGIIQQAVNEIFSHIQKTANYEFLLRVSYMEIYNETIRDLLAPETTDIKIREAKQHGVYVTPLKEHVVTCPQDVLDVIQHSEGNRHISTTDYNLHSSRSHTIFQMIIESHQRSNDTDTDYTAKQLVKISQLNLIDLAGSEKAASDRARRKEGAYINKSLLTLGTVISKLADKSVGHVPYRDSKLTRILQPSLSGHAKVVVICTISPAMSAVDESINTLKFAARVKKIVLAPKNDAVMDDKALLQQYRGEIMDLKCKLQVANDVLLKEQESNQFMITAERNQYEETMALMQKNGKALEERIGYLTNLILSSGSNTIPPTLPPPIDSACMKQEERTTIPHTVLTQVKQEEYTMAPQTHRPLHRPNSTIASQANNPWILIKDLRQQNNELRLDKHHLQAQLDHQGKLNQDLLGQVADMQVQLNVFKDELQITSWLPPKDMMFLSPNEEEMPLFWDEPML</sequence>
<dbReference type="GO" id="GO:0005524">
    <property type="term" value="F:ATP binding"/>
    <property type="evidence" value="ECO:0007669"/>
    <property type="project" value="UniProtKB-KW"/>
</dbReference>
<dbReference type="FunCoup" id="A0A168KRH8">
    <property type="interactions" value="69"/>
</dbReference>
<dbReference type="InterPro" id="IPR027417">
    <property type="entry name" value="P-loop_NTPase"/>
</dbReference>
<feature type="region of interest" description="Disordered" evidence="8">
    <location>
        <begin position="24"/>
        <end position="45"/>
    </location>
</feature>
<feature type="domain" description="Kinesin motor" evidence="9">
    <location>
        <begin position="47"/>
        <end position="401"/>
    </location>
</feature>
<dbReference type="InterPro" id="IPR019821">
    <property type="entry name" value="Kinesin_motor_CS"/>
</dbReference>
<keyword evidence="3 7" id="KW-0175">Coiled coil</keyword>
<dbReference type="GO" id="GO:0008017">
    <property type="term" value="F:microtubule binding"/>
    <property type="evidence" value="ECO:0007669"/>
    <property type="project" value="InterPro"/>
</dbReference>
<evidence type="ECO:0000256" key="4">
    <source>
        <dbReference type="ARBA" id="ARBA00023175"/>
    </source>
</evidence>
<dbReference type="GO" id="GO:0007018">
    <property type="term" value="P:microtubule-based movement"/>
    <property type="evidence" value="ECO:0007669"/>
    <property type="project" value="InterPro"/>
</dbReference>